<organism evidence="2 3">
    <name type="scientific">Fusarium longipes</name>
    <dbReference type="NCBI Taxonomy" id="694270"/>
    <lineage>
        <taxon>Eukaryota</taxon>
        <taxon>Fungi</taxon>
        <taxon>Dikarya</taxon>
        <taxon>Ascomycota</taxon>
        <taxon>Pezizomycotina</taxon>
        <taxon>Sordariomycetes</taxon>
        <taxon>Hypocreomycetidae</taxon>
        <taxon>Hypocreales</taxon>
        <taxon>Nectriaceae</taxon>
        <taxon>Fusarium</taxon>
    </lineage>
</organism>
<dbReference type="Proteomes" id="UP000266234">
    <property type="component" value="Unassembled WGS sequence"/>
</dbReference>
<comment type="caution">
    <text evidence="2">The sequence shown here is derived from an EMBL/GenBank/DDBJ whole genome shotgun (WGS) entry which is preliminary data.</text>
</comment>
<dbReference type="AlphaFoldDB" id="A0A395T3J2"/>
<evidence type="ECO:0000313" key="2">
    <source>
        <dbReference type="EMBL" id="RGP78969.1"/>
    </source>
</evidence>
<feature type="compositionally biased region" description="Polar residues" evidence="1">
    <location>
        <begin position="11"/>
        <end position="24"/>
    </location>
</feature>
<protein>
    <submittedName>
        <fullName evidence="2">Uncharacterized protein</fullName>
    </submittedName>
</protein>
<keyword evidence="3" id="KW-1185">Reference proteome</keyword>
<sequence length="185" mass="21510">MDCPCVKLTGEPQNQPDNASKSQRLSPENALLGLMDNLIPHGEPGWVDNWNEKKRIIQQTFLKERDRNPPINLKKANNMLMEEKERLRQEHSELEAICRLSVINPLETMFFETMRESRVVEDKLRIRESELRASHVNRCQMYQQLSCKIRREEWIHSLSQAAIVLSEVIEGNKETLKRVIGGGHP</sequence>
<accession>A0A395T3J2</accession>
<dbReference type="EMBL" id="PXOG01000056">
    <property type="protein sequence ID" value="RGP78969.1"/>
    <property type="molecule type" value="Genomic_DNA"/>
</dbReference>
<name>A0A395T3J2_9HYPO</name>
<feature type="region of interest" description="Disordered" evidence="1">
    <location>
        <begin position="1"/>
        <end position="24"/>
    </location>
</feature>
<reference evidence="2 3" key="1">
    <citation type="journal article" date="2018" name="PLoS Pathog.">
        <title>Evolution of structural diversity of trichothecenes, a family of toxins produced by plant pathogenic and entomopathogenic fungi.</title>
        <authorList>
            <person name="Proctor R.H."/>
            <person name="McCormick S.P."/>
            <person name="Kim H.S."/>
            <person name="Cardoza R.E."/>
            <person name="Stanley A.M."/>
            <person name="Lindo L."/>
            <person name="Kelly A."/>
            <person name="Brown D.W."/>
            <person name="Lee T."/>
            <person name="Vaughan M.M."/>
            <person name="Alexander N.J."/>
            <person name="Busman M."/>
            <person name="Gutierrez S."/>
        </authorList>
    </citation>
    <scope>NUCLEOTIDE SEQUENCE [LARGE SCALE GENOMIC DNA]</scope>
    <source>
        <strain evidence="2 3">NRRL 20695</strain>
    </source>
</reference>
<gene>
    <name evidence="2" type="ORF">FLONG3_2875</name>
</gene>
<evidence type="ECO:0000256" key="1">
    <source>
        <dbReference type="SAM" id="MobiDB-lite"/>
    </source>
</evidence>
<proteinExistence type="predicted"/>
<evidence type="ECO:0000313" key="3">
    <source>
        <dbReference type="Proteomes" id="UP000266234"/>
    </source>
</evidence>